<dbReference type="SUPFAM" id="SSF48403">
    <property type="entry name" value="Ankyrin repeat"/>
    <property type="match status" value="1"/>
</dbReference>
<keyword evidence="2 3" id="KW-0040">ANK repeat</keyword>
<feature type="repeat" description="ANK" evidence="3">
    <location>
        <begin position="118"/>
        <end position="150"/>
    </location>
</feature>
<organism evidence="4 5">
    <name type="scientific">Globodera rostochiensis</name>
    <name type="common">Golden nematode worm</name>
    <name type="synonym">Heterodera rostochiensis</name>
    <dbReference type="NCBI Taxonomy" id="31243"/>
    <lineage>
        <taxon>Eukaryota</taxon>
        <taxon>Metazoa</taxon>
        <taxon>Ecdysozoa</taxon>
        <taxon>Nematoda</taxon>
        <taxon>Chromadorea</taxon>
        <taxon>Rhabditida</taxon>
        <taxon>Tylenchina</taxon>
        <taxon>Tylenchomorpha</taxon>
        <taxon>Tylenchoidea</taxon>
        <taxon>Heteroderidae</taxon>
        <taxon>Heteroderinae</taxon>
        <taxon>Globodera</taxon>
    </lineage>
</organism>
<dbReference type="PRINTS" id="PR01415">
    <property type="entry name" value="ANKYRIN"/>
</dbReference>
<protein>
    <submittedName>
        <fullName evidence="5">Ankyrin repeat protein</fullName>
    </submittedName>
</protein>
<evidence type="ECO:0000256" key="3">
    <source>
        <dbReference type="PROSITE-ProRule" id="PRU00023"/>
    </source>
</evidence>
<dbReference type="PROSITE" id="PS50297">
    <property type="entry name" value="ANK_REP_REGION"/>
    <property type="match status" value="2"/>
</dbReference>
<sequence>MSNPISSAPGSQKRNSGFNRIRESKQMARLMLEHGADPQKTGTEMFDGELTTFSALYYAAHFGHLDVCRMLVLNGRVDVNKAEIEGERPLRIAALHGHLPVVQFLVENGAYINGTDGDSFTPLMSAARALNTLVVQILLDRGADKNLRANNGMTAAGFPGTGSSSLGSEALVKLINDHHFN</sequence>
<dbReference type="InterPro" id="IPR002110">
    <property type="entry name" value="Ankyrin_rpt"/>
</dbReference>
<feature type="repeat" description="ANK" evidence="3">
    <location>
        <begin position="85"/>
        <end position="117"/>
    </location>
</feature>
<keyword evidence="4" id="KW-1185">Reference proteome</keyword>
<evidence type="ECO:0000256" key="1">
    <source>
        <dbReference type="ARBA" id="ARBA00022737"/>
    </source>
</evidence>
<evidence type="ECO:0000256" key="2">
    <source>
        <dbReference type="ARBA" id="ARBA00023043"/>
    </source>
</evidence>
<proteinExistence type="predicted"/>
<reference evidence="5" key="1">
    <citation type="submission" date="2022-11" db="UniProtKB">
        <authorList>
            <consortium name="WormBaseParasite"/>
        </authorList>
    </citation>
    <scope>IDENTIFICATION</scope>
</reference>
<dbReference type="PROSITE" id="PS50088">
    <property type="entry name" value="ANK_REPEAT"/>
    <property type="match status" value="2"/>
</dbReference>
<evidence type="ECO:0000313" key="4">
    <source>
        <dbReference type="Proteomes" id="UP000887572"/>
    </source>
</evidence>
<accession>A0A914H8K7</accession>
<dbReference type="Proteomes" id="UP000887572">
    <property type="component" value="Unplaced"/>
</dbReference>
<dbReference type="WBParaSite" id="Gr19_v10_g14741.t1">
    <property type="protein sequence ID" value="Gr19_v10_g14741.t1"/>
    <property type="gene ID" value="Gr19_v10_g14741"/>
</dbReference>
<dbReference type="SMART" id="SM00248">
    <property type="entry name" value="ANK"/>
    <property type="match status" value="3"/>
</dbReference>
<dbReference type="AlphaFoldDB" id="A0A914H8K7"/>
<name>A0A914H8K7_GLORO</name>
<keyword evidence="1" id="KW-0677">Repeat</keyword>
<evidence type="ECO:0000313" key="5">
    <source>
        <dbReference type="WBParaSite" id="Gr19_v10_g14741.t1"/>
    </source>
</evidence>
<dbReference type="InterPro" id="IPR036770">
    <property type="entry name" value="Ankyrin_rpt-contain_sf"/>
</dbReference>
<dbReference type="PANTHER" id="PTHR24171">
    <property type="entry name" value="ANKYRIN REPEAT DOMAIN-CONTAINING PROTEIN 39-RELATED"/>
    <property type="match status" value="1"/>
</dbReference>
<dbReference type="Gene3D" id="1.25.40.20">
    <property type="entry name" value="Ankyrin repeat-containing domain"/>
    <property type="match status" value="1"/>
</dbReference>
<dbReference type="Pfam" id="PF12796">
    <property type="entry name" value="Ank_2"/>
    <property type="match status" value="1"/>
</dbReference>
<dbReference type="PANTHER" id="PTHR24171:SF9">
    <property type="entry name" value="ANKYRIN REPEAT DOMAIN-CONTAINING PROTEIN 39"/>
    <property type="match status" value="1"/>
</dbReference>